<comment type="caution">
    <text evidence="1">The sequence shown here is derived from an EMBL/GenBank/DDBJ whole genome shotgun (WGS) entry which is preliminary data.</text>
</comment>
<accession>A0ACB9JNG1</accession>
<reference evidence="2" key="1">
    <citation type="journal article" date="2022" name="Mol. Ecol. Resour.">
        <title>The genomes of chicory, endive, great burdock and yacon provide insights into Asteraceae palaeo-polyploidization history and plant inulin production.</title>
        <authorList>
            <person name="Fan W."/>
            <person name="Wang S."/>
            <person name="Wang H."/>
            <person name="Wang A."/>
            <person name="Jiang F."/>
            <person name="Liu H."/>
            <person name="Zhao H."/>
            <person name="Xu D."/>
            <person name="Zhang Y."/>
        </authorList>
    </citation>
    <scope>NUCLEOTIDE SEQUENCE [LARGE SCALE GENOMIC DNA]</scope>
    <source>
        <strain evidence="2">cv. Yunnan</strain>
    </source>
</reference>
<protein>
    <submittedName>
        <fullName evidence="1">Uncharacterized protein</fullName>
    </submittedName>
</protein>
<reference evidence="1 2" key="2">
    <citation type="journal article" date="2022" name="Mol. Ecol. Resour.">
        <title>The genomes of chicory, endive, great burdock and yacon provide insights into Asteraceae paleo-polyploidization history and plant inulin production.</title>
        <authorList>
            <person name="Fan W."/>
            <person name="Wang S."/>
            <person name="Wang H."/>
            <person name="Wang A."/>
            <person name="Jiang F."/>
            <person name="Liu H."/>
            <person name="Zhao H."/>
            <person name="Xu D."/>
            <person name="Zhang Y."/>
        </authorList>
    </citation>
    <scope>NUCLEOTIDE SEQUENCE [LARGE SCALE GENOMIC DNA]</scope>
    <source>
        <strain evidence="2">cv. Yunnan</strain>
        <tissue evidence="1">Leaves</tissue>
    </source>
</reference>
<organism evidence="1 2">
    <name type="scientific">Smallanthus sonchifolius</name>
    <dbReference type="NCBI Taxonomy" id="185202"/>
    <lineage>
        <taxon>Eukaryota</taxon>
        <taxon>Viridiplantae</taxon>
        <taxon>Streptophyta</taxon>
        <taxon>Embryophyta</taxon>
        <taxon>Tracheophyta</taxon>
        <taxon>Spermatophyta</taxon>
        <taxon>Magnoliopsida</taxon>
        <taxon>eudicotyledons</taxon>
        <taxon>Gunneridae</taxon>
        <taxon>Pentapetalae</taxon>
        <taxon>asterids</taxon>
        <taxon>campanulids</taxon>
        <taxon>Asterales</taxon>
        <taxon>Asteraceae</taxon>
        <taxon>Asteroideae</taxon>
        <taxon>Heliantheae alliance</taxon>
        <taxon>Millerieae</taxon>
        <taxon>Smallanthus</taxon>
    </lineage>
</organism>
<sequence>MAVQGSGLQTQIPKLLGQNYYHWHIQMQVLLESQDLWATIETGCRELPTNATEAVINEHKENTEKDRKALHILFQATSETVFELIVSAKSAKEAWDTLHKAYRGGTETTLETIEEYFNRITAIVNQLRMNKEQIEEQRIIEKILRTLTRKFESVVVAVEESKDVTTISTEELMGILQSHELRLKQYDTQSIDQAFHVHNTNPNGYYDRTRNPRNFNLGREREKREVRTGDDKRLEVLGCGEVSINLKGKEKTIPNVFYVKGLRHNLLSVGQLLQKGYNVFFANGCCEIKDHKGYNLAKVRMTGNKMFPLNLSRDINLALSTTIEDNSTLWHHRYGHVNYDTLRDMSNTGAVKGLPTVNKIEQVCEGCALGKHSRKTIPRKASWRAGRSLELVHSDIYRGGEYCSQLFQNCLNDCGIHHQLTTSYTPQQNGVAERKNRTIMEMSRSMLKAKGISNSYWGEAIACADTANNTQNVPFLIETDDNGNKHKAPVRSLNNVSQRAKSLTSSEVTKLYRDAGELSHTSTSNFVFYTKIDPQTFEEAQNDDKWIKAMDSEMDSILKNKTWELVEPPQGHKAIGVKWIYKTKYNENGEVDKYKERLVVKGYKQKHGIDYQEVFAPVIRFETVRLVIALAAQV</sequence>
<evidence type="ECO:0000313" key="2">
    <source>
        <dbReference type="Proteomes" id="UP001056120"/>
    </source>
</evidence>
<name>A0ACB9JNG1_9ASTR</name>
<evidence type="ECO:0000313" key="1">
    <source>
        <dbReference type="EMBL" id="KAI3821704.1"/>
    </source>
</evidence>
<dbReference type="Proteomes" id="UP001056120">
    <property type="component" value="Linkage Group LG03"/>
</dbReference>
<keyword evidence="2" id="KW-1185">Reference proteome</keyword>
<gene>
    <name evidence="1" type="ORF">L1987_09276</name>
</gene>
<dbReference type="EMBL" id="CM042020">
    <property type="protein sequence ID" value="KAI3821704.1"/>
    <property type="molecule type" value="Genomic_DNA"/>
</dbReference>
<proteinExistence type="predicted"/>